<organism evidence="7 8">
    <name type="scientific">Myxozyma melibiosi</name>
    <dbReference type="NCBI Taxonomy" id="54550"/>
    <lineage>
        <taxon>Eukaryota</taxon>
        <taxon>Fungi</taxon>
        <taxon>Dikarya</taxon>
        <taxon>Ascomycota</taxon>
        <taxon>Saccharomycotina</taxon>
        <taxon>Lipomycetes</taxon>
        <taxon>Lipomycetales</taxon>
        <taxon>Lipomycetaceae</taxon>
        <taxon>Myxozyma</taxon>
    </lineage>
</organism>
<dbReference type="Gene3D" id="3.30.300.30">
    <property type="match status" value="1"/>
</dbReference>
<proteinExistence type="inferred from homology"/>
<dbReference type="InterPro" id="IPR042099">
    <property type="entry name" value="ANL_N_sf"/>
</dbReference>
<dbReference type="PANTHER" id="PTHR42921:SF1">
    <property type="entry name" value="ACETOACETYL-COA SYNTHETASE"/>
    <property type="match status" value="1"/>
</dbReference>
<accession>A0ABR1F6J3</accession>
<dbReference type="GO" id="GO:0016874">
    <property type="term" value="F:ligase activity"/>
    <property type="evidence" value="ECO:0007669"/>
    <property type="project" value="UniProtKB-KW"/>
</dbReference>
<dbReference type="InterPro" id="IPR000873">
    <property type="entry name" value="AMP-dep_synth/lig_dom"/>
</dbReference>
<dbReference type="Pfam" id="PF16177">
    <property type="entry name" value="ACAS_N"/>
    <property type="match status" value="1"/>
</dbReference>
<keyword evidence="2 7" id="KW-0436">Ligase</keyword>
<protein>
    <submittedName>
        <fullName evidence="7">Acetoacetate-CoA ligase</fullName>
    </submittedName>
</protein>
<comment type="similarity">
    <text evidence="1">Belongs to the ATP-dependent AMP-binding enzyme family.</text>
</comment>
<evidence type="ECO:0000256" key="2">
    <source>
        <dbReference type="ARBA" id="ARBA00022598"/>
    </source>
</evidence>
<dbReference type="NCBIfam" id="NF002937">
    <property type="entry name" value="PRK03584.1"/>
    <property type="match status" value="1"/>
</dbReference>
<dbReference type="InterPro" id="IPR005914">
    <property type="entry name" value="Acac_CoA_synth"/>
</dbReference>
<dbReference type="EMBL" id="JBBJBU010000005">
    <property type="protein sequence ID" value="KAK7205441.1"/>
    <property type="molecule type" value="Genomic_DNA"/>
</dbReference>
<comment type="caution">
    <text evidence="7">The sequence shown here is derived from an EMBL/GenBank/DDBJ whole genome shotgun (WGS) entry which is preliminary data.</text>
</comment>
<dbReference type="NCBIfam" id="TIGR01217">
    <property type="entry name" value="ac_ac_CoA_syn"/>
    <property type="match status" value="1"/>
</dbReference>
<feature type="domain" description="AMP-dependent synthetase/ligase" evidence="5">
    <location>
        <begin position="120"/>
        <end position="450"/>
    </location>
</feature>
<evidence type="ECO:0000313" key="8">
    <source>
        <dbReference type="Proteomes" id="UP001498771"/>
    </source>
</evidence>
<evidence type="ECO:0000256" key="1">
    <source>
        <dbReference type="ARBA" id="ARBA00006432"/>
    </source>
</evidence>
<name>A0ABR1F6J3_9ASCO</name>
<evidence type="ECO:0000259" key="5">
    <source>
        <dbReference type="Pfam" id="PF00501"/>
    </source>
</evidence>
<sequence length="683" mass="75323">MTVNGYDDESELILNPVELWRNPNPDSTCCARFIEYVNKSHGLNLTETYDDLYSWSISDIPAFWADVWSFTNVRSSTPYTSVVDAAAPMFPRPQFFAGATLSYAQNLLFPTPVPDADSAAVYSVTEFSTTAVTWRELRERVRKLSVAMRRAGVKPGDRVAGYVSNNVSTLVSLLATSAVGGIWSSTSSEIGSVSVVERLAQIEPVLLFTDNASIYNQKVFNNLAKVSEIVAKLPSLKTVVVVETSSASAIDLASVTPAAGVAVLADDFVANVGQDEELQFEMLDFDFPLFIVYSSGTTGKPKCIVHGQGGSLIQHKKEHFIHMDMSTGDVFFQYTTCSWMMWQWLISGLASGATLVLYDGSPFQPAGESSMFKLIEELGVKYYGTSAKYLSILEQKNYMPRETYAMKNLRMVTSTGSVLSPSTFSYIYRSLGPDIVLSSITGGTDILSLFGAPSLMTPVYKGEIQVRGLGMAVEVWSPEEDGKRLDETGQPGDLVCTKVFPCMPVMFWNDPAGEKYEASYFERFGRHVWHHGDFVRLSPKTNGLIMLGRSDGVLKPAGVRFGSSEIYNVLIKEFPTEVDDALCVGMKRAEDMDETVVLFLKMQPQVSFTPELVAKIKKTIREQLSPRHVPGIIDETPEIPFTANGKKTETIVKGIISKSKIKVGASVANADCLQWYRDWAEAH</sequence>
<evidence type="ECO:0000313" key="7">
    <source>
        <dbReference type="EMBL" id="KAK7205441.1"/>
    </source>
</evidence>
<dbReference type="SUPFAM" id="SSF56801">
    <property type="entry name" value="Acetyl-CoA synthetase-like"/>
    <property type="match status" value="1"/>
</dbReference>
<keyword evidence="4" id="KW-0067">ATP-binding</keyword>
<dbReference type="InterPro" id="IPR020845">
    <property type="entry name" value="AMP-binding_CS"/>
</dbReference>
<dbReference type="PROSITE" id="PS00455">
    <property type="entry name" value="AMP_BINDING"/>
    <property type="match status" value="1"/>
</dbReference>
<keyword evidence="8" id="KW-1185">Reference proteome</keyword>
<keyword evidence="3" id="KW-0547">Nucleotide-binding</keyword>
<dbReference type="GeneID" id="90036330"/>
<evidence type="ECO:0000256" key="3">
    <source>
        <dbReference type="ARBA" id="ARBA00022741"/>
    </source>
</evidence>
<evidence type="ECO:0000256" key="4">
    <source>
        <dbReference type="ARBA" id="ARBA00022840"/>
    </source>
</evidence>
<dbReference type="Proteomes" id="UP001498771">
    <property type="component" value="Unassembled WGS sequence"/>
</dbReference>
<gene>
    <name evidence="7" type="ORF">BZA70DRAFT_257185</name>
</gene>
<dbReference type="RefSeq" id="XP_064768474.1">
    <property type="nucleotide sequence ID" value="XM_064910818.1"/>
</dbReference>
<dbReference type="InterPro" id="IPR045851">
    <property type="entry name" value="AMP-bd_C_sf"/>
</dbReference>
<feature type="domain" description="Acetyl-coenzyme A synthetase N-terminal" evidence="6">
    <location>
        <begin position="49"/>
        <end position="106"/>
    </location>
</feature>
<dbReference type="Pfam" id="PF00501">
    <property type="entry name" value="AMP-binding"/>
    <property type="match status" value="1"/>
</dbReference>
<evidence type="ECO:0000259" key="6">
    <source>
        <dbReference type="Pfam" id="PF16177"/>
    </source>
</evidence>
<dbReference type="PANTHER" id="PTHR42921">
    <property type="entry name" value="ACETOACETYL-COA SYNTHETASE"/>
    <property type="match status" value="1"/>
</dbReference>
<reference evidence="7 8" key="1">
    <citation type="submission" date="2024-03" db="EMBL/GenBank/DDBJ databases">
        <title>Genome-scale model development and genomic sequencing of the oleaginous clade Lipomyces.</title>
        <authorList>
            <consortium name="Lawrence Berkeley National Laboratory"/>
            <person name="Czajka J.J."/>
            <person name="Han Y."/>
            <person name="Kim J."/>
            <person name="Mondo S.J."/>
            <person name="Hofstad B.A."/>
            <person name="Robles A."/>
            <person name="Haridas S."/>
            <person name="Riley R."/>
            <person name="LaButti K."/>
            <person name="Pangilinan J."/>
            <person name="Andreopoulos W."/>
            <person name="Lipzen A."/>
            <person name="Yan J."/>
            <person name="Wang M."/>
            <person name="Ng V."/>
            <person name="Grigoriev I.V."/>
            <person name="Spatafora J.W."/>
            <person name="Magnuson J.K."/>
            <person name="Baker S.E."/>
            <person name="Pomraning K.R."/>
        </authorList>
    </citation>
    <scope>NUCLEOTIDE SEQUENCE [LARGE SCALE GENOMIC DNA]</scope>
    <source>
        <strain evidence="7 8">Phaff 52-87</strain>
    </source>
</reference>
<dbReference type="InterPro" id="IPR032387">
    <property type="entry name" value="ACAS_N"/>
</dbReference>
<dbReference type="Gene3D" id="3.40.50.12780">
    <property type="entry name" value="N-terminal domain of ligase-like"/>
    <property type="match status" value="1"/>
</dbReference>